<accession>A0A9D2KM95</accession>
<sequence>MMDIKNTGQVDMYNRVRLERPGPRVGSHPASARGAASVKTDTVSVSDEAVLRTEAYRTAMNAPDIREDKVNAIRDQIANGTYTVNAHRIAANMLSEELSLYS</sequence>
<keyword evidence="3" id="KW-0678">Repressor</keyword>
<evidence type="ECO:0000313" key="12">
    <source>
        <dbReference type="Proteomes" id="UP000824225"/>
    </source>
</evidence>
<dbReference type="Proteomes" id="UP000824225">
    <property type="component" value="Unassembled WGS sequence"/>
</dbReference>
<evidence type="ECO:0000256" key="8">
    <source>
        <dbReference type="ARBA" id="ARBA00030117"/>
    </source>
</evidence>
<dbReference type="InterPro" id="IPR007412">
    <property type="entry name" value="FlgM"/>
</dbReference>
<dbReference type="InterPro" id="IPR031316">
    <property type="entry name" value="FlgM_C"/>
</dbReference>
<reference evidence="11" key="1">
    <citation type="journal article" date="2021" name="PeerJ">
        <title>Extensive microbial diversity within the chicken gut microbiome revealed by metagenomics and culture.</title>
        <authorList>
            <person name="Gilroy R."/>
            <person name="Ravi A."/>
            <person name="Getino M."/>
            <person name="Pursley I."/>
            <person name="Horton D.L."/>
            <person name="Alikhan N.F."/>
            <person name="Baker D."/>
            <person name="Gharbi K."/>
            <person name="Hall N."/>
            <person name="Watson M."/>
            <person name="Adriaenssens E.M."/>
            <person name="Foster-Nyarko E."/>
            <person name="Jarju S."/>
            <person name="Secka A."/>
            <person name="Antonio M."/>
            <person name="Oren A."/>
            <person name="Chaudhuri R.R."/>
            <person name="La Ragione R."/>
            <person name="Hildebrand F."/>
            <person name="Pallen M.J."/>
        </authorList>
    </citation>
    <scope>NUCLEOTIDE SEQUENCE</scope>
    <source>
        <strain evidence="11">CHK186-16707</strain>
    </source>
</reference>
<evidence type="ECO:0000259" key="10">
    <source>
        <dbReference type="Pfam" id="PF04316"/>
    </source>
</evidence>
<evidence type="ECO:0000313" key="11">
    <source>
        <dbReference type="EMBL" id="HJA08313.1"/>
    </source>
</evidence>
<dbReference type="Pfam" id="PF04316">
    <property type="entry name" value="FlgM"/>
    <property type="match status" value="1"/>
</dbReference>
<keyword evidence="11" id="KW-0969">Cilium</keyword>
<keyword evidence="11" id="KW-0966">Cell projection</keyword>
<evidence type="ECO:0000256" key="5">
    <source>
        <dbReference type="ARBA" id="ARBA00023015"/>
    </source>
</evidence>
<feature type="region of interest" description="Disordered" evidence="9">
    <location>
        <begin position="1"/>
        <end position="43"/>
    </location>
</feature>
<name>A0A9D2KM95_9BACT</name>
<comment type="function">
    <text evidence="7">Responsible for the coupling of flagellin expression to flagellar assembly by preventing expression of the flagellin genes when a component of the middle class of proteins is defective. It negatively regulates flagellar genes by inhibiting the activity of FliA by directly binding to FliA.</text>
</comment>
<comment type="similarity">
    <text evidence="1">Belongs to the FlgM family.</text>
</comment>
<keyword evidence="11" id="KW-0282">Flagellum</keyword>
<keyword evidence="6" id="KW-0804">Transcription</keyword>
<feature type="domain" description="Anti-sigma-28 factor FlgM C-terminal" evidence="10">
    <location>
        <begin position="41"/>
        <end position="94"/>
    </location>
</feature>
<keyword evidence="4" id="KW-1005">Bacterial flagellum biogenesis</keyword>
<dbReference type="EMBL" id="DXAN01000008">
    <property type="protein sequence ID" value="HJA08313.1"/>
    <property type="molecule type" value="Genomic_DNA"/>
</dbReference>
<evidence type="ECO:0000256" key="4">
    <source>
        <dbReference type="ARBA" id="ARBA00022795"/>
    </source>
</evidence>
<dbReference type="NCBIfam" id="TIGR03824">
    <property type="entry name" value="FlgM_jcvi"/>
    <property type="match status" value="1"/>
</dbReference>
<dbReference type="GO" id="GO:0045892">
    <property type="term" value="P:negative regulation of DNA-templated transcription"/>
    <property type="evidence" value="ECO:0007669"/>
    <property type="project" value="InterPro"/>
</dbReference>
<comment type="caution">
    <text evidence="11">The sequence shown here is derived from an EMBL/GenBank/DDBJ whole genome shotgun (WGS) entry which is preliminary data.</text>
</comment>
<evidence type="ECO:0000256" key="6">
    <source>
        <dbReference type="ARBA" id="ARBA00023163"/>
    </source>
</evidence>
<gene>
    <name evidence="11" type="primary">flgM</name>
    <name evidence="11" type="ORF">H9962_03870</name>
</gene>
<proteinExistence type="inferred from homology"/>
<evidence type="ECO:0000256" key="3">
    <source>
        <dbReference type="ARBA" id="ARBA00022491"/>
    </source>
</evidence>
<dbReference type="GO" id="GO:0044781">
    <property type="term" value="P:bacterial-type flagellum organization"/>
    <property type="evidence" value="ECO:0007669"/>
    <property type="project" value="UniProtKB-KW"/>
</dbReference>
<dbReference type="SUPFAM" id="SSF101498">
    <property type="entry name" value="Anti-sigma factor FlgM"/>
    <property type="match status" value="1"/>
</dbReference>
<keyword evidence="5" id="KW-0805">Transcription regulation</keyword>
<evidence type="ECO:0000256" key="1">
    <source>
        <dbReference type="ARBA" id="ARBA00005322"/>
    </source>
</evidence>
<protein>
    <recommendedName>
        <fullName evidence="2">Negative regulator of flagellin synthesis</fullName>
    </recommendedName>
    <alternativeName>
        <fullName evidence="8">Anti-sigma-28 factor</fullName>
    </alternativeName>
</protein>
<dbReference type="InterPro" id="IPR035890">
    <property type="entry name" value="Anti-sigma-28_factor_FlgM_sf"/>
</dbReference>
<evidence type="ECO:0000256" key="9">
    <source>
        <dbReference type="SAM" id="MobiDB-lite"/>
    </source>
</evidence>
<reference evidence="11" key="2">
    <citation type="submission" date="2021-04" db="EMBL/GenBank/DDBJ databases">
        <authorList>
            <person name="Gilroy R."/>
        </authorList>
    </citation>
    <scope>NUCLEOTIDE SEQUENCE</scope>
    <source>
        <strain evidence="11">CHK186-16707</strain>
    </source>
</reference>
<organism evidence="11 12">
    <name type="scientific">Candidatus Mailhella merdigallinarum</name>
    <dbReference type="NCBI Taxonomy" id="2838658"/>
    <lineage>
        <taxon>Bacteria</taxon>
        <taxon>Pseudomonadati</taxon>
        <taxon>Thermodesulfobacteriota</taxon>
        <taxon>Desulfovibrionia</taxon>
        <taxon>Desulfovibrionales</taxon>
        <taxon>Desulfovibrionaceae</taxon>
        <taxon>Mailhella</taxon>
    </lineage>
</organism>
<dbReference type="AlphaFoldDB" id="A0A9D2KM95"/>
<evidence type="ECO:0000256" key="2">
    <source>
        <dbReference type="ARBA" id="ARBA00017823"/>
    </source>
</evidence>
<evidence type="ECO:0000256" key="7">
    <source>
        <dbReference type="ARBA" id="ARBA00024739"/>
    </source>
</evidence>